<evidence type="ECO:0000313" key="12">
    <source>
        <dbReference type="Proteomes" id="UP000006671"/>
    </source>
</evidence>
<dbReference type="InterPro" id="IPR000719">
    <property type="entry name" value="Prot_kinase_dom"/>
</dbReference>
<dbReference type="SUPFAM" id="SSF56112">
    <property type="entry name" value="Protein kinase-like (PK-like)"/>
    <property type="match status" value="1"/>
</dbReference>
<sequence length="451" mass="51597">MKRKLNNNSSSLSSLSEGYRSDDESSQNAIDEEKPSKKLATSSSPTTNDNHHTDGEEKDLTNKTVIIEKSNDNDFTSIPSEEFDIEQITGFSACSTVENYEFLNNIGSGTFGVVSRGKCKETGEIVALKRIKLMKEFTSKEGFPLTALREMNTLLQMRHENLVCAREVVCGSDLNKVFIVMDYMDHTLKDVLDRYSFSMSECKRLMIQLLLGLQYMHEDCWLIHRDLKTSNILMDNKGSLKICDYGLTRKYGSPIRDNYTPVVVTLWYRAPELLLGAKKYSTPIDMWSVGCIFYEIITGEYLFTSDSEIGQMKKIFEVLGKPTESEYPGFSQLPAIKKFKWDISNVKGRAQLIRLLKTQYQLSDQGCDLFNRLLCFDPESRITAREALAHPFFKEAPLPQTKENMPTFPSVQTIDSSKRKSTRESGRDEEQVVQHSRANELEKEFNRFMTE</sequence>
<comment type="similarity">
    <text evidence="1">Belongs to the protein kinase superfamily. CMGC Ser/Thr protein kinase family. CDC2/CDKX subfamily.</text>
</comment>
<dbReference type="FunCoup" id="D2VNY7">
    <property type="interactions" value="196"/>
</dbReference>
<feature type="compositionally biased region" description="Basic and acidic residues" evidence="9">
    <location>
        <begin position="49"/>
        <end position="61"/>
    </location>
</feature>
<keyword evidence="12" id="KW-1185">Reference proteome</keyword>
<evidence type="ECO:0000259" key="10">
    <source>
        <dbReference type="PROSITE" id="PS50011"/>
    </source>
</evidence>
<feature type="region of interest" description="Disordered" evidence="9">
    <location>
        <begin position="1"/>
        <end position="63"/>
    </location>
</feature>
<evidence type="ECO:0000256" key="5">
    <source>
        <dbReference type="ARBA" id="ARBA00022777"/>
    </source>
</evidence>
<reference evidence="11 12" key="1">
    <citation type="journal article" date="2010" name="Cell">
        <title>The genome of Naegleria gruberi illuminates early eukaryotic versatility.</title>
        <authorList>
            <person name="Fritz-Laylin L.K."/>
            <person name="Prochnik S.E."/>
            <person name="Ginger M.L."/>
            <person name="Dacks J.B."/>
            <person name="Carpenter M.L."/>
            <person name="Field M.C."/>
            <person name="Kuo A."/>
            <person name="Paredez A."/>
            <person name="Chapman J."/>
            <person name="Pham J."/>
            <person name="Shu S."/>
            <person name="Neupane R."/>
            <person name="Cipriano M."/>
            <person name="Mancuso J."/>
            <person name="Tu H."/>
            <person name="Salamov A."/>
            <person name="Lindquist E."/>
            <person name="Shapiro H."/>
            <person name="Lucas S."/>
            <person name="Grigoriev I.V."/>
            <person name="Cande W.Z."/>
            <person name="Fulton C."/>
            <person name="Rokhsar D.S."/>
            <person name="Dawson S.C."/>
        </authorList>
    </citation>
    <scope>NUCLEOTIDE SEQUENCE [LARGE SCALE GENOMIC DNA]</scope>
    <source>
        <strain evidence="11 12">NEG-M</strain>
    </source>
</reference>
<dbReference type="OMA" id="WVARATN"/>
<dbReference type="AlphaFoldDB" id="D2VNY7"/>
<dbReference type="GeneID" id="8862444"/>
<feature type="region of interest" description="Disordered" evidence="9">
    <location>
        <begin position="399"/>
        <end position="437"/>
    </location>
</feature>
<evidence type="ECO:0000256" key="6">
    <source>
        <dbReference type="ARBA" id="ARBA00022840"/>
    </source>
</evidence>
<keyword evidence="5" id="KW-0418">Kinase</keyword>
<dbReference type="InterPro" id="IPR050108">
    <property type="entry name" value="CDK"/>
</dbReference>
<evidence type="ECO:0000256" key="8">
    <source>
        <dbReference type="RuleBase" id="RU000304"/>
    </source>
</evidence>
<dbReference type="RefSeq" id="XP_002674246.1">
    <property type="nucleotide sequence ID" value="XM_002674200.1"/>
</dbReference>
<feature type="compositionally biased region" description="Low complexity" evidence="9">
    <location>
        <begin position="1"/>
        <end position="16"/>
    </location>
</feature>
<dbReference type="PROSITE" id="PS00108">
    <property type="entry name" value="PROTEIN_KINASE_ST"/>
    <property type="match status" value="1"/>
</dbReference>
<dbReference type="OrthoDB" id="647at2759"/>
<evidence type="ECO:0000256" key="4">
    <source>
        <dbReference type="ARBA" id="ARBA00022741"/>
    </source>
</evidence>
<dbReference type="GO" id="GO:0005634">
    <property type="term" value="C:nucleus"/>
    <property type="evidence" value="ECO:0007669"/>
    <property type="project" value="TreeGrafter"/>
</dbReference>
<dbReference type="PROSITE" id="PS00107">
    <property type="entry name" value="PROTEIN_KINASE_ATP"/>
    <property type="match status" value="1"/>
</dbReference>
<dbReference type="STRING" id="5762.D2VNY7"/>
<proteinExistence type="inferred from homology"/>
<dbReference type="InterPro" id="IPR011009">
    <property type="entry name" value="Kinase-like_dom_sf"/>
</dbReference>
<organism evidence="12">
    <name type="scientific">Naegleria gruberi</name>
    <name type="common">Amoeba</name>
    <dbReference type="NCBI Taxonomy" id="5762"/>
    <lineage>
        <taxon>Eukaryota</taxon>
        <taxon>Discoba</taxon>
        <taxon>Heterolobosea</taxon>
        <taxon>Tetramitia</taxon>
        <taxon>Eutetramitia</taxon>
        <taxon>Vahlkampfiidae</taxon>
        <taxon>Naegleria</taxon>
    </lineage>
</organism>
<dbReference type="eggNOG" id="KOG0663">
    <property type="taxonomic scope" value="Eukaryota"/>
</dbReference>
<dbReference type="InParanoid" id="D2VNY7"/>
<dbReference type="Gene3D" id="3.30.200.20">
    <property type="entry name" value="Phosphorylase Kinase, domain 1"/>
    <property type="match status" value="1"/>
</dbReference>
<dbReference type="PANTHER" id="PTHR24056">
    <property type="entry name" value="CELL DIVISION PROTEIN KINASE"/>
    <property type="match status" value="1"/>
</dbReference>
<accession>D2VNY7</accession>
<dbReference type="GO" id="GO:0007346">
    <property type="term" value="P:regulation of mitotic cell cycle"/>
    <property type="evidence" value="ECO:0007669"/>
    <property type="project" value="TreeGrafter"/>
</dbReference>
<dbReference type="GO" id="GO:0005524">
    <property type="term" value="F:ATP binding"/>
    <property type="evidence" value="ECO:0007669"/>
    <property type="project" value="UniProtKB-UniRule"/>
</dbReference>
<dbReference type="PROSITE" id="PS50011">
    <property type="entry name" value="PROTEIN_KINASE_DOM"/>
    <property type="match status" value="1"/>
</dbReference>
<keyword evidence="4 7" id="KW-0547">Nucleotide-binding</keyword>
<feature type="compositionally biased region" description="Basic and acidic residues" evidence="9">
    <location>
        <begin position="416"/>
        <end position="437"/>
    </location>
</feature>
<feature type="binding site" evidence="7">
    <location>
        <position position="129"/>
    </location>
    <ligand>
        <name>ATP</name>
        <dbReference type="ChEBI" id="CHEBI:30616"/>
    </ligand>
</feature>
<evidence type="ECO:0000256" key="3">
    <source>
        <dbReference type="ARBA" id="ARBA00022679"/>
    </source>
</evidence>
<evidence type="ECO:0000256" key="9">
    <source>
        <dbReference type="SAM" id="MobiDB-lite"/>
    </source>
</evidence>
<feature type="domain" description="Protein kinase" evidence="10">
    <location>
        <begin position="100"/>
        <end position="393"/>
    </location>
</feature>
<evidence type="ECO:0000256" key="2">
    <source>
        <dbReference type="ARBA" id="ARBA00022527"/>
    </source>
</evidence>
<feature type="compositionally biased region" description="Polar residues" evidence="9">
    <location>
        <begin position="401"/>
        <end position="415"/>
    </location>
</feature>
<protein>
    <submittedName>
        <fullName evidence="11">Predicted protein</fullName>
    </submittedName>
</protein>
<gene>
    <name evidence="11" type="ORF">NAEGRDRAFT_70665</name>
</gene>
<dbReference type="Proteomes" id="UP000006671">
    <property type="component" value="Unassembled WGS sequence"/>
</dbReference>
<dbReference type="FunFam" id="1.10.510.10:FF:000624">
    <property type="entry name" value="Mitogen-activated protein kinase"/>
    <property type="match status" value="1"/>
</dbReference>
<evidence type="ECO:0000256" key="1">
    <source>
        <dbReference type="ARBA" id="ARBA00006485"/>
    </source>
</evidence>
<dbReference type="VEuPathDB" id="AmoebaDB:NAEGRDRAFT_70665"/>
<evidence type="ECO:0000256" key="7">
    <source>
        <dbReference type="PROSITE-ProRule" id="PRU10141"/>
    </source>
</evidence>
<dbReference type="PANTHER" id="PTHR24056:SF107">
    <property type="entry name" value="CYCLIN-DEPENDENT KINASE 11A-RELATED"/>
    <property type="match status" value="1"/>
</dbReference>
<dbReference type="Pfam" id="PF00069">
    <property type="entry name" value="Pkinase"/>
    <property type="match status" value="1"/>
</dbReference>
<dbReference type="GO" id="GO:0004674">
    <property type="term" value="F:protein serine/threonine kinase activity"/>
    <property type="evidence" value="ECO:0007669"/>
    <property type="project" value="UniProtKB-KW"/>
</dbReference>
<dbReference type="KEGG" id="ngr:NAEGRDRAFT_70665"/>
<name>D2VNY7_NAEGR</name>
<dbReference type="SMART" id="SM00220">
    <property type="entry name" value="S_TKc"/>
    <property type="match status" value="1"/>
</dbReference>
<feature type="compositionally biased region" description="Polar residues" evidence="9">
    <location>
        <begin position="39"/>
        <end position="48"/>
    </location>
</feature>
<keyword evidence="6 7" id="KW-0067">ATP-binding</keyword>
<evidence type="ECO:0000313" key="11">
    <source>
        <dbReference type="EMBL" id="EFC41502.1"/>
    </source>
</evidence>
<keyword evidence="2 8" id="KW-0723">Serine/threonine-protein kinase</keyword>
<keyword evidence="3" id="KW-0808">Transferase</keyword>
<dbReference type="InterPro" id="IPR017441">
    <property type="entry name" value="Protein_kinase_ATP_BS"/>
</dbReference>
<dbReference type="Gene3D" id="1.10.510.10">
    <property type="entry name" value="Transferase(Phosphotransferase) domain 1"/>
    <property type="match status" value="1"/>
</dbReference>
<dbReference type="EMBL" id="GG738885">
    <property type="protein sequence ID" value="EFC41502.1"/>
    <property type="molecule type" value="Genomic_DNA"/>
</dbReference>
<dbReference type="InterPro" id="IPR008271">
    <property type="entry name" value="Ser/Thr_kinase_AS"/>
</dbReference>